<evidence type="ECO:0000256" key="2">
    <source>
        <dbReference type="ARBA" id="ARBA00004245"/>
    </source>
</evidence>
<dbReference type="InterPro" id="IPR036322">
    <property type="entry name" value="WD40_repeat_dom_sf"/>
</dbReference>
<evidence type="ECO:0000256" key="1">
    <source>
        <dbReference type="ARBA" id="ARBA00004138"/>
    </source>
</evidence>
<feature type="non-terminal residue" evidence="10">
    <location>
        <position position="1"/>
    </location>
</feature>
<evidence type="ECO:0000256" key="8">
    <source>
        <dbReference type="ARBA" id="ARBA00023273"/>
    </source>
</evidence>
<name>A0AAV8WL58_9CUCU</name>
<organism evidence="10 11">
    <name type="scientific">Rhamnusium bicolor</name>
    <dbReference type="NCBI Taxonomy" id="1586634"/>
    <lineage>
        <taxon>Eukaryota</taxon>
        <taxon>Metazoa</taxon>
        <taxon>Ecdysozoa</taxon>
        <taxon>Arthropoda</taxon>
        <taxon>Hexapoda</taxon>
        <taxon>Insecta</taxon>
        <taxon>Pterygota</taxon>
        <taxon>Neoptera</taxon>
        <taxon>Endopterygota</taxon>
        <taxon>Coleoptera</taxon>
        <taxon>Polyphaga</taxon>
        <taxon>Cucujiformia</taxon>
        <taxon>Chrysomeloidea</taxon>
        <taxon>Cerambycidae</taxon>
        <taxon>Lepturinae</taxon>
        <taxon>Rhagiini</taxon>
        <taxon>Rhamnusium</taxon>
    </lineage>
</organism>
<evidence type="ECO:0000313" key="10">
    <source>
        <dbReference type="EMBL" id="KAJ8927184.1"/>
    </source>
</evidence>
<evidence type="ECO:0000256" key="9">
    <source>
        <dbReference type="SAM" id="MobiDB-lite"/>
    </source>
</evidence>
<comment type="caution">
    <text evidence="10">The sequence shown here is derived from an EMBL/GenBank/DDBJ whole genome shotgun (WGS) entry which is preliminary data.</text>
</comment>
<feature type="compositionally biased region" description="Basic and acidic residues" evidence="9">
    <location>
        <begin position="339"/>
        <end position="350"/>
    </location>
</feature>
<protein>
    <submittedName>
        <fullName evidence="10">Uncharacterized protein</fullName>
    </submittedName>
</protein>
<dbReference type="PANTHER" id="PTHR14885:SF3">
    <property type="entry name" value="CILIA- AND FLAGELLA-ASSOCIATED PROTEIN 44"/>
    <property type="match status" value="1"/>
</dbReference>
<evidence type="ECO:0000256" key="3">
    <source>
        <dbReference type="ARBA" id="ARBA00022490"/>
    </source>
</evidence>
<dbReference type="EMBL" id="JANEYF010005719">
    <property type="protein sequence ID" value="KAJ8927184.1"/>
    <property type="molecule type" value="Genomic_DNA"/>
</dbReference>
<evidence type="ECO:0000256" key="6">
    <source>
        <dbReference type="ARBA" id="ARBA00023054"/>
    </source>
</evidence>
<proteinExistence type="predicted"/>
<keyword evidence="11" id="KW-1185">Reference proteome</keyword>
<gene>
    <name evidence="10" type="ORF">NQ314_020460</name>
</gene>
<keyword evidence="4" id="KW-0853">WD repeat</keyword>
<keyword evidence="7" id="KW-0206">Cytoskeleton</keyword>
<dbReference type="GO" id="GO:0005856">
    <property type="term" value="C:cytoskeleton"/>
    <property type="evidence" value="ECO:0007669"/>
    <property type="project" value="UniProtKB-SubCell"/>
</dbReference>
<dbReference type="AlphaFoldDB" id="A0AAV8WL58"/>
<reference evidence="10" key="1">
    <citation type="journal article" date="2023" name="Insect Mol. Biol.">
        <title>Genome sequencing provides insights into the evolution of gene families encoding plant cell wall-degrading enzymes in longhorned beetles.</title>
        <authorList>
            <person name="Shin N.R."/>
            <person name="Okamura Y."/>
            <person name="Kirsch R."/>
            <person name="Pauchet Y."/>
        </authorList>
    </citation>
    <scope>NUCLEOTIDE SEQUENCE</scope>
    <source>
        <strain evidence="10">RBIC_L_NR</strain>
    </source>
</reference>
<keyword evidence="8" id="KW-0966">Cell projection</keyword>
<evidence type="ECO:0000256" key="7">
    <source>
        <dbReference type="ARBA" id="ARBA00023212"/>
    </source>
</evidence>
<comment type="subcellular location">
    <subcellularLocation>
        <location evidence="1">Cell projection</location>
        <location evidence="1">Cilium</location>
    </subcellularLocation>
    <subcellularLocation>
        <location evidence="2">Cytoplasm</location>
        <location evidence="2">Cytoskeleton</location>
    </subcellularLocation>
</comment>
<dbReference type="PANTHER" id="PTHR14885">
    <property type="entry name" value="CILIA- AND FLAGELLA-ASSOCIATED PROTEIN 43-RELATED"/>
    <property type="match status" value="1"/>
</dbReference>
<keyword evidence="6" id="KW-0175">Coiled coil</keyword>
<keyword evidence="3" id="KW-0963">Cytoplasm</keyword>
<sequence length="415" mass="49065">SFISSFIYFHIIFSADSESEEILEPLHIPEVPNKILWLKYTDDKTIWLSMGGYDAGYIYEYLIDQKDDVPYRFQMVNDADDIEISSYIYTYNKEYLIFAMEDGSIRINKVNKDDFRDLSDYWIISMHDNQNGFVPQMCFSYDEQFFFSCGYDGNVFAHKFQPEDYTHPEPATPAFRAKFPAPVKDIDTYSKLSLEDTKIKAENDRILKLANERKAQVRELIKIWKDRYSRIITRNAKLLPSQVIPREQLELDPRLTEYVDKGFNDKLALVKRKLAYDQEKSEILMNKLLKYFTDPLDKHPITVKGINDPNLKLMTVRQRVMPPKFYDLLKIVEQKILAEQDKGRPPERTRPPPPPLPPRVKKTTALEYFLLSLSPSVIEHNLGPKLHRTLVKYRERRLKWDNRSDEVRTYKTIYI</sequence>
<accession>A0AAV8WL58</accession>
<evidence type="ECO:0000256" key="5">
    <source>
        <dbReference type="ARBA" id="ARBA00022737"/>
    </source>
</evidence>
<dbReference type="Proteomes" id="UP001162156">
    <property type="component" value="Unassembled WGS sequence"/>
</dbReference>
<dbReference type="GO" id="GO:0005929">
    <property type="term" value="C:cilium"/>
    <property type="evidence" value="ECO:0007669"/>
    <property type="project" value="UniProtKB-SubCell"/>
</dbReference>
<dbReference type="SUPFAM" id="SSF50978">
    <property type="entry name" value="WD40 repeat-like"/>
    <property type="match status" value="1"/>
</dbReference>
<feature type="region of interest" description="Disordered" evidence="9">
    <location>
        <begin position="339"/>
        <end position="360"/>
    </location>
</feature>
<evidence type="ECO:0000256" key="4">
    <source>
        <dbReference type="ARBA" id="ARBA00022574"/>
    </source>
</evidence>
<keyword evidence="5" id="KW-0677">Repeat</keyword>
<evidence type="ECO:0000313" key="11">
    <source>
        <dbReference type="Proteomes" id="UP001162156"/>
    </source>
</evidence>